<proteinExistence type="predicted"/>
<evidence type="ECO:0000313" key="2">
    <source>
        <dbReference type="Proteomes" id="UP000784294"/>
    </source>
</evidence>
<keyword evidence="2" id="KW-1185">Reference proteome</keyword>
<dbReference type="Proteomes" id="UP000784294">
    <property type="component" value="Unassembled WGS sequence"/>
</dbReference>
<dbReference type="AlphaFoldDB" id="A0A448WQP5"/>
<reference evidence="1" key="1">
    <citation type="submission" date="2018-11" db="EMBL/GenBank/DDBJ databases">
        <authorList>
            <consortium name="Pathogen Informatics"/>
        </authorList>
    </citation>
    <scope>NUCLEOTIDE SEQUENCE</scope>
</reference>
<protein>
    <submittedName>
        <fullName evidence="1">Uncharacterized protein</fullName>
    </submittedName>
</protein>
<name>A0A448WQP5_9PLAT</name>
<sequence length="152" mass="16701">MPWTWSFPDIYSTFLSALSLIFLILPTTPQFAKEAIEAEPLTTSQLNSYGISPSVLVYSLILSPRVTPSLHNLLLASLILVEVCPFARIQLGLITLPVGSYIPSNVLGGRIQDISLPDHPLPPGPVKRVRLYEIKINKLKIVIMKMCCGAMG</sequence>
<evidence type="ECO:0000313" key="1">
    <source>
        <dbReference type="EMBL" id="VEL17723.1"/>
    </source>
</evidence>
<accession>A0A448WQP5</accession>
<organism evidence="1 2">
    <name type="scientific">Protopolystoma xenopodis</name>
    <dbReference type="NCBI Taxonomy" id="117903"/>
    <lineage>
        <taxon>Eukaryota</taxon>
        <taxon>Metazoa</taxon>
        <taxon>Spiralia</taxon>
        <taxon>Lophotrochozoa</taxon>
        <taxon>Platyhelminthes</taxon>
        <taxon>Monogenea</taxon>
        <taxon>Polyopisthocotylea</taxon>
        <taxon>Polystomatidea</taxon>
        <taxon>Polystomatidae</taxon>
        <taxon>Protopolystoma</taxon>
    </lineage>
</organism>
<dbReference type="EMBL" id="CAAALY010033935">
    <property type="protein sequence ID" value="VEL17723.1"/>
    <property type="molecule type" value="Genomic_DNA"/>
</dbReference>
<comment type="caution">
    <text evidence="1">The sequence shown here is derived from an EMBL/GenBank/DDBJ whole genome shotgun (WGS) entry which is preliminary data.</text>
</comment>
<gene>
    <name evidence="1" type="ORF">PXEA_LOCUS11163</name>
</gene>